<evidence type="ECO:0000256" key="11">
    <source>
        <dbReference type="ARBA" id="ARBA00023012"/>
    </source>
</evidence>
<dbReference type="EMBL" id="QFYR01000001">
    <property type="protein sequence ID" value="RAK56458.1"/>
    <property type="molecule type" value="Genomic_DNA"/>
</dbReference>
<comment type="catalytic activity">
    <reaction evidence="1">
        <text>ATP + protein L-histidine = ADP + protein N-phospho-L-histidine.</text>
        <dbReference type="EC" id="2.7.13.3"/>
    </reaction>
</comment>
<evidence type="ECO:0000256" key="3">
    <source>
        <dbReference type="ARBA" id="ARBA00012438"/>
    </source>
</evidence>
<organism evidence="15 16">
    <name type="scientific">Phenylobacterium deserti</name>
    <dbReference type="NCBI Taxonomy" id="1914756"/>
    <lineage>
        <taxon>Bacteria</taxon>
        <taxon>Pseudomonadati</taxon>
        <taxon>Pseudomonadota</taxon>
        <taxon>Alphaproteobacteria</taxon>
        <taxon>Caulobacterales</taxon>
        <taxon>Caulobacteraceae</taxon>
        <taxon>Phenylobacterium</taxon>
    </lineage>
</organism>
<dbReference type="CDD" id="cd00082">
    <property type="entry name" value="HisKA"/>
    <property type="match status" value="1"/>
</dbReference>
<feature type="transmembrane region" description="Helical" evidence="13">
    <location>
        <begin position="109"/>
        <end position="127"/>
    </location>
</feature>
<evidence type="ECO:0000256" key="5">
    <source>
        <dbReference type="ARBA" id="ARBA00022679"/>
    </source>
</evidence>
<keyword evidence="7" id="KW-0547">Nucleotide-binding</keyword>
<proteinExistence type="predicted"/>
<dbReference type="InterPro" id="IPR003594">
    <property type="entry name" value="HATPase_dom"/>
</dbReference>
<feature type="transmembrane region" description="Helical" evidence="13">
    <location>
        <begin position="32"/>
        <end position="52"/>
    </location>
</feature>
<dbReference type="SUPFAM" id="SSF47384">
    <property type="entry name" value="Homodimeric domain of signal transducing histidine kinase"/>
    <property type="match status" value="1"/>
</dbReference>
<dbReference type="InterPro" id="IPR005467">
    <property type="entry name" value="His_kinase_dom"/>
</dbReference>
<dbReference type="InterPro" id="IPR036890">
    <property type="entry name" value="HATPase_C_sf"/>
</dbReference>
<keyword evidence="9" id="KW-0067">ATP-binding</keyword>
<evidence type="ECO:0000259" key="14">
    <source>
        <dbReference type="PROSITE" id="PS50109"/>
    </source>
</evidence>
<accession>A0A328AU42</accession>
<evidence type="ECO:0000256" key="4">
    <source>
        <dbReference type="ARBA" id="ARBA00022553"/>
    </source>
</evidence>
<dbReference type="PROSITE" id="PS50109">
    <property type="entry name" value="HIS_KIN"/>
    <property type="match status" value="1"/>
</dbReference>
<reference evidence="16" key="1">
    <citation type="submission" date="2018-05" db="EMBL/GenBank/DDBJ databases">
        <authorList>
            <person name="Li X."/>
        </authorList>
    </citation>
    <scope>NUCLEOTIDE SEQUENCE [LARGE SCALE GENOMIC DNA]</scope>
    <source>
        <strain evidence="16">YIM 73061</strain>
    </source>
</reference>
<dbReference type="Proteomes" id="UP000249725">
    <property type="component" value="Unassembled WGS sequence"/>
</dbReference>
<dbReference type="InterPro" id="IPR052023">
    <property type="entry name" value="Histidine_kinase_KdpD"/>
</dbReference>
<evidence type="ECO:0000256" key="6">
    <source>
        <dbReference type="ARBA" id="ARBA00022692"/>
    </source>
</evidence>
<dbReference type="InterPro" id="IPR038318">
    <property type="entry name" value="KdpD_sf"/>
</dbReference>
<dbReference type="PANTHER" id="PTHR45569:SF1">
    <property type="entry name" value="SENSOR PROTEIN KDPD"/>
    <property type="match status" value="1"/>
</dbReference>
<evidence type="ECO:0000313" key="16">
    <source>
        <dbReference type="Proteomes" id="UP000249725"/>
    </source>
</evidence>
<keyword evidence="16" id="KW-1185">Reference proteome</keyword>
<dbReference type="Pfam" id="PF02518">
    <property type="entry name" value="HATPase_c"/>
    <property type="match status" value="1"/>
</dbReference>
<name>A0A328AU42_9CAUL</name>
<dbReference type="InterPro" id="IPR036097">
    <property type="entry name" value="HisK_dim/P_sf"/>
</dbReference>
<dbReference type="GO" id="GO:0005524">
    <property type="term" value="F:ATP binding"/>
    <property type="evidence" value="ECO:0007669"/>
    <property type="project" value="UniProtKB-KW"/>
</dbReference>
<evidence type="ECO:0000256" key="12">
    <source>
        <dbReference type="ARBA" id="ARBA00023136"/>
    </source>
</evidence>
<dbReference type="SMART" id="SM00387">
    <property type="entry name" value="HATPase_c"/>
    <property type="match status" value="1"/>
</dbReference>
<evidence type="ECO:0000256" key="10">
    <source>
        <dbReference type="ARBA" id="ARBA00022989"/>
    </source>
</evidence>
<dbReference type="SMART" id="SM00388">
    <property type="entry name" value="HisKA"/>
    <property type="match status" value="1"/>
</dbReference>
<dbReference type="Gene3D" id="3.30.565.10">
    <property type="entry name" value="Histidine kinase-like ATPase, C-terminal domain"/>
    <property type="match status" value="1"/>
</dbReference>
<keyword evidence="8" id="KW-0418">Kinase</keyword>
<comment type="caution">
    <text evidence="15">The sequence shown here is derived from an EMBL/GenBank/DDBJ whole genome shotgun (WGS) entry which is preliminary data.</text>
</comment>
<evidence type="ECO:0000256" key="13">
    <source>
        <dbReference type="SAM" id="Phobius"/>
    </source>
</evidence>
<dbReference type="InterPro" id="IPR004358">
    <property type="entry name" value="Sig_transdc_His_kin-like_C"/>
</dbReference>
<evidence type="ECO:0000256" key="2">
    <source>
        <dbReference type="ARBA" id="ARBA00004141"/>
    </source>
</evidence>
<comment type="subcellular location">
    <subcellularLocation>
        <location evidence="2">Membrane</location>
        <topology evidence="2">Multi-pass membrane protein</topology>
    </subcellularLocation>
</comment>
<keyword evidence="6 13" id="KW-0812">Transmembrane</keyword>
<protein>
    <recommendedName>
        <fullName evidence="3">histidine kinase</fullName>
        <ecNumber evidence="3">2.7.13.3</ecNumber>
    </recommendedName>
</protein>
<dbReference type="InterPro" id="IPR003661">
    <property type="entry name" value="HisK_dim/P_dom"/>
</dbReference>
<dbReference type="EC" id="2.7.13.3" evidence="3"/>
<evidence type="ECO:0000313" key="15">
    <source>
        <dbReference type="EMBL" id="RAK56458.1"/>
    </source>
</evidence>
<dbReference type="Gene3D" id="1.10.287.130">
    <property type="match status" value="1"/>
</dbReference>
<dbReference type="PRINTS" id="PR00344">
    <property type="entry name" value="BCTRLSENSOR"/>
</dbReference>
<gene>
    <name evidence="15" type="ORF">DJ018_00270</name>
</gene>
<dbReference type="InterPro" id="IPR025201">
    <property type="entry name" value="KdpD_TM"/>
</dbReference>
<keyword evidence="4" id="KW-0597">Phosphoprotein</keyword>
<keyword evidence="5" id="KW-0808">Transferase</keyword>
<dbReference type="GO" id="GO:0000155">
    <property type="term" value="F:phosphorelay sensor kinase activity"/>
    <property type="evidence" value="ECO:0007669"/>
    <property type="project" value="InterPro"/>
</dbReference>
<dbReference type="SUPFAM" id="SSF55874">
    <property type="entry name" value="ATPase domain of HSP90 chaperone/DNA topoisomerase II/histidine kinase"/>
    <property type="match status" value="1"/>
</dbReference>
<keyword evidence="12 13" id="KW-0472">Membrane</keyword>
<keyword evidence="11" id="KW-0902">Two-component regulatory system</keyword>
<evidence type="ECO:0000256" key="7">
    <source>
        <dbReference type="ARBA" id="ARBA00022741"/>
    </source>
</evidence>
<keyword evidence="10 13" id="KW-1133">Transmembrane helix</keyword>
<dbReference type="Pfam" id="PF13493">
    <property type="entry name" value="DUF4118"/>
    <property type="match status" value="1"/>
</dbReference>
<sequence>MPRVPPRTTAVPARPAGLRRELALKFRVTSAWRYPAAVGFVVTATLVADIFYRMTGSSRLSMIFLLPVLLSAFLLGSGPAYVAGAVSFGTYLFLVDPRYELSFGSPEDFNTLFVFSVVAGLTGLLAGRMRDEAARSRSRAEATEALLDATREFSDASDETFIRERLAQRLSSLVHGPAFVSDEPGVEKPGWRVRPLAAGESELGCAAWSPARGLSSDEAALAEVLVDTGAAAVARARLAAGKTEAETRARTEDLRNALLSSISHDLRTPLAAILASASSLHQFGEQFAPDVRQDLAATIQEEAQRLDTFVANLLNMTRLEAGGLAVQRAAFNLPEVIARTVERRTTAGRHPVLVSTPPDLPEALGDPVLFEQALGNVLENALRYTPAGSPVLIAAATERGGQLCVNVKDEGPGVPPEDIERIFVKFFRSPGTARKPGTGLGLSIARGLMEAMGGQIEARNRQDDTAGLSVTMRLEACP</sequence>
<evidence type="ECO:0000256" key="9">
    <source>
        <dbReference type="ARBA" id="ARBA00022840"/>
    </source>
</evidence>
<dbReference type="GO" id="GO:0005886">
    <property type="term" value="C:plasma membrane"/>
    <property type="evidence" value="ECO:0007669"/>
    <property type="project" value="TreeGrafter"/>
</dbReference>
<dbReference type="AlphaFoldDB" id="A0A328AU42"/>
<feature type="transmembrane region" description="Helical" evidence="13">
    <location>
        <begin position="64"/>
        <end position="89"/>
    </location>
</feature>
<dbReference type="CDD" id="cd00075">
    <property type="entry name" value="HATPase"/>
    <property type="match status" value="1"/>
</dbReference>
<dbReference type="Gene3D" id="1.20.120.620">
    <property type="entry name" value="Backbone structure of the membrane domain of e. Coli histidine kinase receptor kdpd"/>
    <property type="match status" value="1"/>
</dbReference>
<feature type="domain" description="Histidine kinase" evidence="14">
    <location>
        <begin position="261"/>
        <end position="478"/>
    </location>
</feature>
<dbReference type="PANTHER" id="PTHR45569">
    <property type="entry name" value="SENSOR PROTEIN KDPD"/>
    <property type="match status" value="1"/>
</dbReference>
<evidence type="ECO:0000256" key="1">
    <source>
        <dbReference type="ARBA" id="ARBA00000085"/>
    </source>
</evidence>
<dbReference type="Pfam" id="PF00512">
    <property type="entry name" value="HisKA"/>
    <property type="match status" value="1"/>
</dbReference>
<evidence type="ECO:0000256" key="8">
    <source>
        <dbReference type="ARBA" id="ARBA00022777"/>
    </source>
</evidence>